<keyword evidence="2" id="KW-1185">Reference proteome</keyword>
<organism evidence="1 2">
    <name type="scientific">Rhynchophorus ferrugineus</name>
    <name type="common">Red palm weevil</name>
    <name type="synonym">Curculio ferrugineus</name>
    <dbReference type="NCBI Taxonomy" id="354439"/>
    <lineage>
        <taxon>Eukaryota</taxon>
        <taxon>Metazoa</taxon>
        <taxon>Ecdysozoa</taxon>
        <taxon>Arthropoda</taxon>
        <taxon>Hexapoda</taxon>
        <taxon>Insecta</taxon>
        <taxon>Pterygota</taxon>
        <taxon>Neoptera</taxon>
        <taxon>Endopterygota</taxon>
        <taxon>Coleoptera</taxon>
        <taxon>Polyphaga</taxon>
        <taxon>Cucujiformia</taxon>
        <taxon>Curculionidae</taxon>
        <taxon>Dryophthorinae</taxon>
        <taxon>Rhynchophorus</taxon>
    </lineage>
</organism>
<reference evidence="1" key="1">
    <citation type="submission" date="2020-08" db="EMBL/GenBank/DDBJ databases">
        <title>Genome sequencing and assembly of the red palm weevil Rhynchophorus ferrugineus.</title>
        <authorList>
            <person name="Dias G.B."/>
            <person name="Bergman C.M."/>
            <person name="Manee M."/>
        </authorList>
    </citation>
    <scope>NUCLEOTIDE SEQUENCE</scope>
    <source>
        <strain evidence="1">AA-2017</strain>
        <tissue evidence="1">Whole larva</tissue>
    </source>
</reference>
<protein>
    <submittedName>
        <fullName evidence="1">Uncharacterized protein</fullName>
    </submittedName>
</protein>
<name>A0A834M5C8_RHYFE</name>
<dbReference type="Proteomes" id="UP000625711">
    <property type="component" value="Unassembled WGS sequence"/>
</dbReference>
<evidence type="ECO:0000313" key="1">
    <source>
        <dbReference type="EMBL" id="KAF7265694.1"/>
    </source>
</evidence>
<dbReference type="AlphaFoldDB" id="A0A834M5C8"/>
<proteinExistence type="predicted"/>
<gene>
    <name evidence="1" type="ORF">GWI33_020777</name>
</gene>
<evidence type="ECO:0000313" key="2">
    <source>
        <dbReference type="Proteomes" id="UP000625711"/>
    </source>
</evidence>
<comment type="caution">
    <text evidence="1">The sequence shown here is derived from an EMBL/GenBank/DDBJ whole genome shotgun (WGS) entry which is preliminary data.</text>
</comment>
<dbReference type="EMBL" id="JAACXV010014584">
    <property type="protein sequence ID" value="KAF7265694.1"/>
    <property type="molecule type" value="Genomic_DNA"/>
</dbReference>
<accession>A0A834M5C8</accession>
<sequence length="126" mass="14581">MVSFNLFNISLKVPSDLVSSELYEMIDNTADVWRVAPASKTSRSEFRERIAAPESRFFSFRPKCGNPRFSLSRFWHWHYRLILTRLSIAGPNCGPQLYSATSTPVSCEKTPLEVSKIKKWNIIFIY</sequence>